<dbReference type="Proteomes" id="UP000050898">
    <property type="component" value="Unassembled WGS sequence"/>
</dbReference>
<reference evidence="1 2" key="1">
    <citation type="journal article" date="2015" name="Genome Announc.">
        <title>Expanding the biotechnology potential of lactobacilli through comparative genomics of 213 strains and associated genera.</title>
        <authorList>
            <person name="Sun Z."/>
            <person name="Harris H.M."/>
            <person name="McCann A."/>
            <person name="Guo C."/>
            <person name="Argimon S."/>
            <person name="Zhang W."/>
            <person name="Yang X."/>
            <person name="Jeffery I.B."/>
            <person name="Cooney J.C."/>
            <person name="Kagawa T.F."/>
            <person name="Liu W."/>
            <person name="Song Y."/>
            <person name="Salvetti E."/>
            <person name="Wrobel A."/>
            <person name="Rasinkangas P."/>
            <person name="Parkhill J."/>
            <person name="Rea M.C."/>
            <person name="O'Sullivan O."/>
            <person name="Ritari J."/>
            <person name="Douillard F.P."/>
            <person name="Paul Ross R."/>
            <person name="Yang R."/>
            <person name="Briner A.E."/>
            <person name="Felis G.E."/>
            <person name="de Vos W.M."/>
            <person name="Barrangou R."/>
            <person name="Klaenhammer T.R."/>
            <person name="Caufield P.W."/>
            <person name="Cui Y."/>
            <person name="Zhang H."/>
            <person name="O'Toole P.W."/>
        </authorList>
    </citation>
    <scope>NUCLEOTIDE SEQUENCE [LARGE SCALE GENOMIC DNA]</scope>
    <source>
        <strain evidence="1 2">DSM 20444</strain>
    </source>
</reference>
<accession>J0L4A6</accession>
<evidence type="ECO:0000313" key="2">
    <source>
        <dbReference type="Proteomes" id="UP000050898"/>
    </source>
</evidence>
<dbReference type="EMBL" id="AYYH01000084">
    <property type="protein sequence ID" value="KRN08053.1"/>
    <property type="molecule type" value="Genomic_DNA"/>
</dbReference>
<keyword evidence="2" id="KW-1185">Reference proteome</keyword>
<dbReference type="RefSeq" id="WP_003690555.1">
    <property type="nucleotide sequence ID" value="NZ_AKKT01000147.1"/>
</dbReference>
<dbReference type="GeneID" id="98316658"/>
<gene>
    <name evidence="1" type="ORF">FD00_GL002397</name>
</gene>
<proteinExistence type="predicted"/>
<evidence type="ECO:0000313" key="1">
    <source>
        <dbReference type="EMBL" id="KRN08053.1"/>
    </source>
</evidence>
<sequence>MNNEQAQLALRNIGSQLKLKLEDELPSFSFGNETIGFVSRQSISILAGGGYLKYRLTDKEFAILTQLSATDPENRVTGKTFDEFVTVFNKSEESTQQKIIKFIKNLTSKDNRGGL</sequence>
<protein>
    <submittedName>
        <fullName evidence="1">Uncharacterized protein</fullName>
    </submittedName>
</protein>
<organism evidence="1 2">
    <name type="scientific">Liquorilactobacillus mali KCTC 3596 = DSM 20444</name>
    <dbReference type="NCBI Taxonomy" id="1046596"/>
    <lineage>
        <taxon>Bacteria</taxon>
        <taxon>Bacillati</taxon>
        <taxon>Bacillota</taxon>
        <taxon>Bacilli</taxon>
        <taxon>Lactobacillales</taxon>
        <taxon>Lactobacillaceae</taxon>
        <taxon>Liquorilactobacillus</taxon>
    </lineage>
</organism>
<name>J0L4A6_9LACO</name>
<comment type="caution">
    <text evidence="1">The sequence shown here is derived from an EMBL/GenBank/DDBJ whole genome shotgun (WGS) entry which is preliminary data.</text>
</comment>
<dbReference type="AlphaFoldDB" id="J0L4A6"/>
<dbReference type="PATRIC" id="fig|1046596.6.peg.2521"/>